<comment type="cofactor">
    <cofactor evidence="1">
        <name>L-ascorbate</name>
        <dbReference type="ChEBI" id="CHEBI:38290"/>
    </cofactor>
</comment>
<dbReference type="PROSITE" id="PS51471">
    <property type="entry name" value="FE2OG_OXY"/>
    <property type="match status" value="1"/>
</dbReference>
<dbReference type="Pfam" id="PF13640">
    <property type="entry name" value="2OG-FeII_Oxy_3"/>
    <property type="match status" value="1"/>
</dbReference>
<dbReference type="PANTHER" id="PTHR10869">
    <property type="entry name" value="PROLYL 4-HYDROXYLASE ALPHA SUBUNIT"/>
    <property type="match status" value="1"/>
</dbReference>
<dbReference type="InterPro" id="IPR005123">
    <property type="entry name" value="Oxoglu/Fe-dep_dioxygenase_dom"/>
</dbReference>
<dbReference type="InterPro" id="IPR006620">
    <property type="entry name" value="Pro_4_hyd_alph"/>
</dbReference>
<evidence type="ECO:0000256" key="4">
    <source>
        <dbReference type="ARBA" id="ARBA00023002"/>
    </source>
</evidence>
<keyword evidence="3" id="KW-0223">Dioxygenase</keyword>
<keyword evidence="2" id="KW-0479">Metal-binding</keyword>
<dbReference type="InterPro" id="IPR044862">
    <property type="entry name" value="Pro_4_hyd_alph_FE2OG_OXY"/>
</dbReference>
<sequence>MDDGPFAGPSDLGRSPAGRPWESCGALLESCEKAQEIWQGDVWKRQKFPLASVRKPPKLSPADLEKFNPQKGEQVELRELATEQSPSAWTTATVKKIQGAAPADEESKSGNFYFVSCAKAAAGEPNVIVEKDKLRPPSAGISLASMTIEQATFDIMPELHDWMNTADASGCFSHIEARDRPTCSGECSQQAGWGGASGGAPGSGVGLDVALVGAGQSAQVLAATVVQLARAGLGAATQGTSASQLGVDLELAEVGWARGDGQVGEEGGWIPKDENGGRKITKEGQRELDTVAVQAQKAGCPGSAAEAGVSRAVPGPIQVRVLPNGGAGDGRLVEVPEAPTAGAALAAALCGHLPWAERGEEPFFVSERAVVFAPNRGNLDSAAMHAALQEEERLFVVPRHRQFVHPAGEPGRSVQLQVSGADGAPVVLTTLSSSPRVFHVSNLLEGEHMDRLMADARPKFKRSTVGEAPEAAKGIHVGGELFDKAAKTSTRTSENAWAMTGDAAMTMKRRSLEMLGIQTETGGYDERLADGLQVVRYLQGQAYHDHLDHMQDFDPLWNYNAWRPPDVNGSNRIATVFLYMTDTPLGGQTVFPLAQRVLTEGSRRMLTDNASRSGDELARAMEAALGGSGWEVSMARRCFEKLAVFPRRGDAIVFYSQHADGRVDQQSLHGGCPVLEGEKWAANLWVWNAPRKGTVAASNNELHLTFTLARGAGLAALVRWVPADGQQGNQVGKLQPGGPGVAVKTFESHRFDVFKASEDKDGEGDALRRLGTVVASTRRGRVQTWVVSDGGVELQGGSAEATVPAKPEL</sequence>
<gene>
    <name evidence="7" type="ORF">PCOR1329_LOCUS42215</name>
</gene>
<keyword evidence="8" id="KW-1185">Reference proteome</keyword>
<dbReference type="PANTHER" id="PTHR10869:SF226">
    <property type="entry name" value="PROLYL 4-HYDROXYLASE ALPHA SUBUNIT DOMAIN-CONTAINING PROTEIN"/>
    <property type="match status" value="1"/>
</dbReference>
<feature type="domain" description="Fe2OG dioxygenase" evidence="6">
    <location>
        <begin position="528"/>
        <end position="688"/>
    </location>
</feature>
<protein>
    <recommendedName>
        <fullName evidence="6">Fe2OG dioxygenase domain-containing protein</fullName>
    </recommendedName>
</protein>
<keyword evidence="5" id="KW-0408">Iron</keyword>
<dbReference type="Gene3D" id="2.60.120.620">
    <property type="entry name" value="q2cbj1_9rhob like domain"/>
    <property type="match status" value="1"/>
</dbReference>
<dbReference type="SMART" id="SM00702">
    <property type="entry name" value="P4Hc"/>
    <property type="match status" value="1"/>
</dbReference>
<dbReference type="InterPro" id="IPR045054">
    <property type="entry name" value="P4HA-like"/>
</dbReference>
<dbReference type="Gene3D" id="2.30.30.140">
    <property type="match status" value="1"/>
</dbReference>
<keyword evidence="4" id="KW-0560">Oxidoreductase</keyword>
<accession>A0ABN9TUM2</accession>
<organism evidence="7 8">
    <name type="scientific">Prorocentrum cordatum</name>
    <dbReference type="NCBI Taxonomy" id="2364126"/>
    <lineage>
        <taxon>Eukaryota</taxon>
        <taxon>Sar</taxon>
        <taxon>Alveolata</taxon>
        <taxon>Dinophyceae</taxon>
        <taxon>Prorocentrales</taxon>
        <taxon>Prorocentraceae</taxon>
        <taxon>Prorocentrum</taxon>
    </lineage>
</organism>
<dbReference type="EMBL" id="CAUYUJ010015071">
    <property type="protein sequence ID" value="CAK0849553.1"/>
    <property type="molecule type" value="Genomic_DNA"/>
</dbReference>
<evidence type="ECO:0000256" key="2">
    <source>
        <dbReference type="ARBA" id="ARBA00022723"/>
    </source>
</evidence>
<reference evidence="7" key="1">
    <citation type="submission" date="2023-10" db="EMBL/GenBank/DDBJ databases">
        <authorList>
            <person name="Chen Y."/>
            <person name="Shah S."/>
            <person name="Dougan E. K."/>
            <person name="Thang M."/>
            <person name="Chan C."/>
        </authorList>
    </citation>
    <scope>NUCLEOTIDE SEQUENCE [LARGE SCALE GENOMIC DNA]</scope>
</reference>
<comment type="caution">
    <text evidence="7">The sequence shown here is derived from an EMBL/GenBank/DDBJ whole genome shotgun (WGS) entry which is preliminary data.</text>
</comment>
<proteinExistence type="predicted"/>
<evidence type="ECO:0000313" key="8">
    <source>
        <dbReference type="Proteomes" id="UP001189429"/>
    </source>
</evidence>
<name>A0ABN9TUM2_9DINO</name>
<dbReference type="Proteomes" id="UP001189429">
    <property type="component" value="Unassembled WGS sequence"/>
</dbReference>
<evidence type="ECO:0000256" key="1">
    <source>
        <dbReference type="ARBA" id="ARBA00001961"/>
    </source>
</evidence>
<evidence type="ECO:0000256" key="3">
    <source>
        <dbReference type="ARBA" id="ARBA00022964"/>
    </source>
</evidence>
<evidence type="ECO:0000313" key="7">
    <source>
        <dbReference type="EMBL" id="CAK0849553.1"/>
    </source>
</evidence>
<evidence type="ECO:0000259" key="6">
    <source>
        <dbReference type="PROSITE" id="PS51471"/>
    </source>
</evidence>
<evidence type="ECO:0000256" key="5">
    <source>
        <dbReference type="ARBA" id="ARBA00023004"/>
    </source>
</evidence>